<protein>
    <submittedName>
        <fullName evidence="1">Uncharacterized protein</fullName>
    </submittedName>
</protein>
<proteinExistence type="predicted"/>
<evidence type="ECO:0000313" key="1">
    <source>
        <dbReference type="EMBL" id="QCE10270.1"/>
    </source>
</evidence>
<sequence>MVLLVLATNGGVDSVADLCASAHWSGVVSGSSRDSGELRARHRQARERGWCCHGGGNGMNEEGSATRVQVQARLRWHCDEENAVVVVATGDVGKTMSDAKRVVPASASAGVVVSSGSGSSTVVRVGRWLLAGVRVLVRSYKEMVAGAGKVGGRRCGDGRRRSSDCGGCDMEMVGEKEIRVKVLVV</sequence>
<evidence type="ECO:0000313" key="2">
    <source>
        <dbReference type="Proteomes" id="UP000501690"/>
    </source>
</evidence>
<accession>A0A4D6N8W0</accession>
<dbReference type="EMBL" id="CP039354">
    <property type="protein sequence ID" value="QCE10270.1"/>
    <property type="molecule type" value="Genomic_DNA"/>
</dbReference>
<reference evidence="1 2" key="1">
    <citation type="submission" date="2019-04" db="EMBL/GenBank/DDBJ databases">
        <title>An improved genome assembly and genetic linkage map for asparagus bean, Vigna unguiculata ssp. sesquipedialis.</title>
        <authorList>
            <person name="Xia Q."/>
            <person name="Zhang R."/>
            <person name="Dong Y."/>
        </authorList>
    </citation>
    <scope>NUCLEOTIDE SEQUENCE [LARGE SCALE GENOMIC DNA]</scope>
    <source>
        <tissue evidence="1">Leaf</tissue>
    </source>
</reference>
<keyword evidence="2" id="KW-1185">Reference proteome</keyword>
<organism evidence="1 2">
    <name type="scientific">Vigna unguiculata</name>
    <name type="common">Cowpea</name>
    <dbReference type="NCBI Taxonomy" id="3917"/>
    <lineage>
        <taxon>Eukaryota</taxon>
        <taxon>Viridiplantae</taxon>
        <taxon>Streptophyta</taxon>
        <taxon>Embryophyta</taxon>
        <taxon>Tracheophyta</taxon>
        <taxon>Spermatophyta</taxon>
        <taxon>Magnoliopsida</taxon>
        <taxon>eudicotyledons</taxon>
        <taxon>Gunneridae</taxon>
        <taxon>Pentapetalae</taxon>
        <taxon>rosids</taxon>
        <taxon>fabids</taxon>
        <taxon>Fabales</taxon>
        <taxon>Fabaceae</taxon>
        <taxon>Papilionoideae</taxon>
        <taxon>50 kb inversion clade</taxon>
        <taxon>NPAAA clade</taxon>
        <taxon>indigoferoid/millettioid clade</taxon>
        <taxon>Phaseoleae</taxon>
        <taxon>Vigna</taxon>
    </lineage>
</organism>
<name>A0A4D6N8W0_VIGUN</name>
<dbReference type="Proteomes" id="UP000501690">
    <property type="component" value="Linkage Group LG10"/>
</dbReference>
<gene>
    <name evidence="1" type="ORF">DEO72_LG10g1498</name>
</gene>
<dbReference type="AlphaFoldDB" id="A0A4D6N8W0"/>